<dbReference type="SUPFAM" id="SSF141571">
    <property type="entry name" value="Pentapeptide repeat-like"/>
    <property type="match status" value="1"/>
</dbReference>
<dbReference type="PANTHER" id="PTHR47200">
    <property type="entry name" value="THYLAKOID LUMENAL 15 KDA PROTEIN 1, CHLOROPLASTIC"/>
    <property type="match status" value="1"/>
</dbReference>
<evidence type="ECO:0000313" key="2">
    <source>
        <dbReference type="EMBL" id="MBC9206060.1"/>
    </source>
</evidence>
<name>A0ABR7RHM5_9PROT</name>
<keyword evidence="1" id="KW-1133">Transmembrane helix</keyword>
<gene>
    <name evidence="2" type="ORF">IBL26_04375</name>
</gene>
<keyword evidence="1" id="KW-0812">Transmembrane</keyword>
<dbReference type="PANTHER" id="PTHR47200:SF2">
    <property type="entry name" value="THYLAKOID LUMENAL 15 KDA PROTEIN 1, CHLOROPLASTIC"/>
    <property type="match status" value="1"/>
</dbReference>
<accession>A0ABR7RHM5</accession>
<reference evidence="2 3" key="1">
    <citation type="journal article" date="2013" name="Int. J. Syst. Evol. Microbiol.">
        <title>Roseomonas aerophila sp. nov., isolated from air.</title>
        <authorList>
            <person name="Kim S.J."/>
            <person name="Weon H.Y."/>
            <person name="Ahn J.H."/>
            <person name="Hong S.B."/>
            <person name="Seok S.J."/>
            <person name="Whang K.S."/>
            <person name="Kwon S.W."/>
        </authorList>
    </citation>
    <scope>NUCLEOTIDE SEQUENCE [LARGE SCALE GENOMIC DNA]</scope>
    <source>
        <strain evidence="2 3">NBRC 108923</strain>
    </source>
</reference>
<keyword evidence="1" id="KW-0472">Membrane</keyword>
<protein>
    <submittedName>
        <fullName evidence="2">Pentapeptide repeat-containing protein</fullName>
    </submittedName>
</protein>
<evidence type="ECO:0000313" key="3">
    <source>
        <dbReference type="Proteomes" id="UP000626026"/>
    </source>
</evidence>
<proteinExistence type="predicted"/>
<dbReference type="Pfam" id="PF00805">
    <property type="entry name" value="Pentapeptide"/>
    <property type="match status" value="3"/>
</dbReference>
<dbReference type="InterPro" id="IPR001646">
    <property type="entry name" value="5peptide_repeat"/>
</dbReference>
<keyword evidence="3" id="KW-1185">Reference proteome</keyword>
<comment type="caution">
    <text evidence="2">The sequence shown here is derived from an EMBL/GenBank/DDBJ whole genome shotgun (WGS) entry which is preliminary data.</text>
</comment>
<feature type="transmembrane region" description="Helical" evidence="1">
    <location>
        <begin position="20"/>
        <end position="41"/>
    </location>
</feature>
<dbReference type="Proteomes" id="UP000626026">
    <property type="component" value="Unassembled WGS sequence"/>
</dbReference>
<sequence>MRGRRCSRTEVGRVRFPFYIPGVIPFLATLLAFPVVMLLAMGPAAAACVDSAAPGVDWRRCLQDGRDLTGADLTGAVLRDTSFVRARLPGAKLVQAEAPEVRFTSADLTGADLSRAVMRGADFTRAVLRDADLSGADLRQARFFRADLRGANLTGAELGGADMLGVQLDGALWVDGQRRCAAESVGACR</sequence>
<organism evidence="2 3">
    <name type="scientific">Teichococcus aerophilus</name>
    <dbReference type="NCBI Taxonomy" id="1224513"/>
    <lineage>
        <taxon>Bacteria</taxon>
        <taxon>Pseudomonadati</taxon>
        <taxon>Pseudomonadota</taxon>
        <taxon>Alphaproteobacteria</taxon>
        <taxon>Acetobacterales</taxon>
        <taxon>Roseomonadaceae</taxon>
        <taxon>Roseomonas</taxon>
    </lineage>
</organism>
<dbReference type="InterPro" id="IPR044213">
    <property type="entry name" value="At2g44920-like"/>
</dbReference>
<dbReference type="EMBL" id="JACTVA010000004">
    <property type="protein sequence ID" value="MBC9206060.1"/>
    <property type="molecule type" value="Genomic_DNA"/>
</dbReference>
<dbReference type="Gene3D" id="2.160.20.80">
    <property type="entry name" value="E3 ubiquitin-protein ligase SopA"/>
    <property type="match status" value="2"/>
</dbReference>
<evidence type="ECO:0000256" key="1">
    <source>
        <dbReference type="SAM" id="Phobius"/>
    </source>
</evidence>